<dbReference type="Gene3D" id="2.30.120.10">
    <property type="match status" value="1"/>
</dbReference>
<evidence type="ECO:0000313" key="6">
    <source>
        <dbReference type="EMBL" id="PIM50629.1"/>
    </source>
</evidence>
<proteinExistence type="inferred from homology"/>
<organism evidence="6 7">
    <name type="scientific">Roseateles chitinivorans</name>
    <dbReference type="NCBI Taxonomy" id="2917965"/>
    <lineage>
        <taxon>Bacteria</taxon>
        <taxon>Pseudomonadati</taxon>
        <taxon>Pseudomonadota</taxon>
        <taxon>Betaproteobacteria</taxon>
        <taxon>Burkholderiales</taxon>
        <taxon>Sphaerotilaceae</taxon>
        <taxon>Roseateles</taxon>
    </lineage>
</organism>
<reference evidence="6 7" key="1">
    <citation type="submission" date="2017-11" db="EMBL/GenBank/DDBJ databases">
        <title>Draft genome sequence of Mitsuaria sp. HWN-4.</title>
        <authorList>
            <person name="Gundlapally S.R."/>
        </authorList>
    </citation>
    <scope>NUCLEOTIDE SEQUENCE [LARGE SCALE GENOMIC DNA]</scope>
    <source>
        <strain evidence="6 7">HWN-4</strain>
    </source>
</reference>
<dbReference type="InterPro" id="IPR029055">
    <property type="entry name" value="Ntn_hydrolases_N"/>
</dbReference>
<feature type="region of interest" description="Disordered" evidence="5">
    <location>
        <begin position="508"/>
        <end position="529"/>
    </location>
</feature>
<dbReference type="AlphaFoldDB" id="A0A2G9C510"/>
<dbReference type="Gene3D" id="3.60.20.10">
    <property type="entry name" value="Glutamine Phosphoribosylpyrophosphate, subunit 1, domain 1"/>
    <property type="match status" value="1"/>
</dbReference>
<comment type="caution">
    <text evidence="6">The sequence shown here is derived from an EMBL/GenBank/DDBJ whole genome shotgun (WGS) entry which is preliminary data.</text>
</comment>
<comment type="similarity">
    <text evidence="1">Belongs to the peptidase S45 family.</text>
</comment>
<dbReference type="Proteomes" id="UP000231501">
    <property type="component" value="Unassembled WGS sequence"/>
</dbReference>
<name>A0A2G9C510_9BURK</name>
<evidence type="ECO:0000256" key="1">
    <source>
        <dbReference type="ARBA" id="ARBA00006586"/>
    </source>
</evidence>
<evidence type="ECO:0000256" key="4">
    <source>
        <dbReference type="ARBA" id="ARBA00023145"/>
    </source>
</evidence>
<dbReference type="PANTHER" id="PTHR34218:SF3">
    <property type="entry name" value="ACYL-HOMOSERINE LACTONE ACYLASE PVDQ"/>
    <property type="match status" value="1"/>
</dbReference>
<dbReference type="PROSITE" id="PS51257">
    <property type="entry name" value="PROKAR_LIPOPROTEIN"/>
    <property type="match status" value="1"/>
</dbReference>
<dbReference type="GO" id="GO:0017000">
    <property type="term" value="P:antibiotic biosynthetic process"/>
    <property type="evidence" value="ECO:0007669"/>
    <property type="project" value="InterPro"/>
</dbReference>
<dbReference type="InterPro" id="IPR002692">
    <property type="entry name" value="S45"/>
</dbReference>
<keyword evidence="2" id="KW-0732">Signal</keyword>
<dbReference type="InterPro" id="IPR023343">
    <property type="entry name" value="Penicillin_amidase_dom1"/>
</dbReference>
<keyword evidence="3" id="KW-0378">Hydrolase</keyword>
<keyword evidence="4" id="KW-0865">Zymogen</keyword>
<evidence type="ECO:0000256" key="5">
    <source>
        <dbReference type="SAM" id="MobiDB-lite"/>
    </source>
</evidence>
<dbReference type="Pfam" id="PF01804">
    <property type="entry name" value="Penicil_amidase"/>
    <property type="match status" value="1"/>
</dbReference>
<dbReference type="EMBL" id="PEOG01000114">
    <property type="protein sequence ID" value="PIM50629.1"/>
    <property type="molecule type" value="Genomic_DNA"/>
</dbReference>
<dbReference type="SUPFAM" id="SSF56235">
    <property type="entry name" value="N-terminal nucleophile aminohydrolases (Ntn hydrolases)"/>
    <property type="match status" value="1"/>
</dbReference>
<dbReference type="Gene3D" id="1.10.439.10">
    <property type="entry name" value="Penicillin Amidohydrolase, domain 1"/>
    <property type="match status" value="1"/>
</dbReference>
<dbReference type="PANTHER" id="PTHR34218">
    <property type="entry name" value="PEPTIDASE S45 PENICILLIN AMIDASE"/>
    <property type="match status" value="1"/>
</dbReference>
<dbReference type="OrthoDB" id="9760084at2"/>
<dbReference type="Gene3D" id="1.10.1400.10">
    <property type="match status" value="1"/>
</dbReference>
<sequence>MRPSVRGGQRPLLALTLGIAALLTGCGDDDNGDPAATYRAEIRRTTMGVPHIKAPDWGGAGYGYGYAQAQDDLCTIANAMLTFRGERSRHFGADATVPFQGTIGQPRNLDADFYHRHVLNDAVMQRLIAAQPDKLKQLVAGFAAGYNRYVREIKAGAEPTAHAACRNEAWVVPISDTDVFRRLYAAHFAAGYSNFVAPIANATPPVAASPATAGAATKAATATARAGSAIGLRHGSEPPRAARAAGRLQLAMDRLPAFQVGGHDGVGSNMIGFGTAATGDGSPLLFGNPHWYWRGPDRFYQAHLTIPGELDVAGTSFLAVPVIQIGYTDHVAWSHTVSTARRYGLFQLTLVPGDPTSYLRDGVAVKMTAREITVQVRQADGSIAPVTRTLYESQHGPIVNLGALNAALGWTVNTVFSIRDINAENFRVFRVWLRWSQARTLDEVAAIQREESAIPWVNTVAVARGGTQAWYADIGAMPNVSASQLSGCATALTTALSAALPRTPVLDGSRSSCDWQTDPDSKQPGTLGTSRMPSLLRDDYVLNSNDSYWLANAAAPLTGYPDILGPAGTASISFRSRLAHLLVQDRLAGTDGLAGNRATSETVRAMVINSRALTAELFKDQALAMLCAPAATIAVTGDAATGEIFSPARSVDPTEACAALQAWDGKGLLGSRGAHLWDEFWTRASRVPEASLFQVPFSSADPLRTPRDLNPALRSTLLQAFGAAILRVQASGFALTATRGETLFATRGTERIPMFGGCGAQGYFTVACALSRLDQGGYDLNTATSANSYMQVVRFPSEGVEAYTFLTFSQSDDPASAHYSDYTRAYSAGQWQRMPFSEADIAKDPALVTKTISE</sequence>
<evidence type="ECO:0000313" key="7">
    <source>
        <dbReference type="Proteomes" id="UP000231501"/>
    </source>
</evidence>
<accession>A0A2G9C510</accession>
<keyword evidence="7" id="KW-1185">Reference proteome</keyword>
<gene>
    <name evidence="6" type="ORF">CS062_24040</name>
</gene>
<dbReference type="RefSeq" id="WP_099864332.1">
    <property type="nucleotide sequence ID" value="NZ_PEOG01000114.1"/>
</dbReference>
<dbReference type="InterPro" id="IPR043146">
    <property type="entry name" value="Penicillin_amidase_N_B-knob"/>
</dbReference>
<dbReference type="InterPro" id="IPR043147">
    <property type="entry name" value="Penicillin_amidase_A-knob"/>
</dbReference>
<evidence type="ECO:0000256" key="3">
    <source>
        <dbReference type="ARBA" id="ARBA00022801"/>
    </source>
</evidence>
<protein>
    <submittedName>
        <fullName evidence="6">Acylase</fullName>
    </submittedName>
</protein>
<evidence type="ECO:0000256" key="2">
    <source>
        <dbReference type="ARBA" id="ARBA00022729"/>
    </source>
</evidence>
<dbReference type="GO" id="GO:0016811">
    <property type="term" value="F:hydrolase activity, acting on carbon-nitrogen (but not peptide) bonds, in linear amides"/>
    <property type="evidence" value="ECO:0007669"/>
    <property type="project" value="InterPro"/>
</dbReference>